<keyword evidence="3 6" id="KW-1133">Transmembrane helix</keyword>
<feature type="transmembrane region" description="Helical" evidence="6">
    <location>
        <begin position="152"/>
        <end position="168"/>
    </location>
</feature>
<name>A0A4P1R1D9_LUPAN</name>
<feature type="transmembrane region" description="Helical" evidence="6">
    <location>
        <begin position="51"/>
        <end position="70"/>
    </location>
</feature>
<feature type="transmembrane region" description="Helical" evidence="6">
    <location>
        <begin position="205"/>
        <end position="232"/>
    </location>
</feature>
<keyword evidence="8" id="KW-1185">Reference proteome</keyword>
<dbReference type="SUPFAM" id="SSF81338">
    <property type="entry name" value="Aquaporin-like"/>
    <property type="match status" value="1"/>
</dbReference>
<dbReference type="Gene3D" id="1.20.1080.10">
    <property type="entry name" value="Glycerol uptake facilitator protein"/>
    <property type="match status" value="1"/>
</dbReference>
<dbReference type="Pfam" id="PF00230">
    <property type="entry name" value="MIP"/>
    <property type="match status" value="1"/>
</dbReference>
<evidence type="ECO:0000256" key="2">
    <source>
        <dbReference type="ARBA" id="ARBA00022692"/>
    </source>
</evidence>
<feature type="transmembrane region" description="Helical" evidence="6">
    <location>
        <begin position="77"/>
        <end position="102"/>
    </location>
</feature>
<sequence length="317" mass="34224">MDVVVTNGVHQDLALSYETKNKKSLWLKFLAFIGAHEFRSAEMWRAGLTEMVGSTFATFALVGSIIGCMNSNVAAPVLLVPIVVFCVTFFILIAVAPISGGFINPTFTFIASLKGVVTISRAIVYIVAQFIGTTIGFLLLKSVMSHDMTLKYFLAGCTINAYGGTSGISPSTAFVLEFSCTFLMCLLGVTVAFDKKRSKELGPIMVYTVLGGCIALPVLISSTITGSVGYSGAGLNPVRCLAPALLYGGPQLWNGFWVFLLGPFFACIMYYIFSINLPKEGLSWVEGEYDISKLAGVCFKGPHDTPEHVHHKEKATF</sequence>
<dbReference type="Proteomes" id="UP000188354">
    <property type="component" value="Chromosome LG13"/>
</dbReference>
<dbReference type="InterPro" id="IPR023271">
    <property type="entry name" value="Aquaporin-like"/>
</dbReference>
<dbReference type="PANTHER" id="PTHR47002">
    <property type="entry name" value="AQUAPORIN-LIKE"/>
    <property type="match status" value="1"/>
</dbReference>
<accession>A0A4P1R1D9</accession>
<feature type="transmembrane region" description="Helical" evidence="6">
    <location>
        <begin position="252"/>
        <end position="273"/>
    </location>
</feature>
<organism evidence="7 8">
    <name type="scientific">Lupinus angustifolius</name>
    <name type="common">Narrow-leaved blue lupine</name>
    <dbReference type="NCBI Taxonomy" id="3871"/>
    <lineage>
        <taxon>Eukaryota</taxon>
        <taxon>Viridiplantae</taxon>
        <taxon>Streptophyta</taxon>
        <taxon>Embryophyta</taxon>
        <taxon>Tracheophyta</taxon>
        <taxon>Spermatophyta</taxon>
        <taxon>Magnoliopsida</taxon>
        <taxon>eudicotyledons</taxon>
        <taxon>Gunneridae</taxon>
        <taxon>Pentapetalae</taxon>
        <taxon>rosids</taxon>
        <taxon>fabids</taxon>
        <taxon>Fabales</taxon>
        <taxon>Fabaceae</taxon>
        <taxon>Papilionoideae</taxon>
        <taxon>50 kb inversion clade</taxon>
        <taxon>genistoids sensu lato</taxon>
        <taxon>core genistoids</taxon>
        <taxon>Genisteae</taxon>
        <taxon>Lupinus</taxon>
    </lineage>
</organism>
<reference evidence="7 8" key="1">
    <citation type="journal article" date="2017" name="Plant Biotechnol. J.">
        <title>A comprehensive draft genome sequence for lupin (Lupinus angustifolius), an emerging health food: insights into plant-microbe interactions and legume evolution.</title>
        <authorList>
            <person name="Hane J.K."/>
            <person name="Ming Y."/>
            <person name="Kamphuis L.G."/>
            <person name="Nelson M.N."/>
            <person name="Garg G."/>
            <person name="Atkins C.A."/>
            <person name="Bayer P.E."/>
            <person name="Bravo A."/>
            <person name="Bringans S."/>
            <person name="Cannon S."/>
            <person name="Edwards D."/>
            <person name="Foley R."/>
            <person name="Gao L.L."/>
            <person name="Harrison M.J."/>
            <person name="Huang W."/>
            <person name="Hurgobin B."/>
            <person name="Li S."/>
            <person name="Liu C.W."/>
            <person name="McGrath A."/>
            <person name="Morahan G."/>
            <person name="Murray J."/>
            <person name="Weller J."/>
            <person name="Jian J."/>
            <person name="Singh K.B."/>
        </authorList>
    </citation>
    <scope>NUCLEOTIDE SEQUENCE [LARGE SCALE GENOMIC DNA]</scope>
    <source>
        <strain evidence="8">cv. Tanjil</strain>
        <tissue evidence="7">Whole plant</tissue>
    </source>
</reference>
<dbReference type="AlphaFoldDB" id="A0A4P1R1D9"/>
<evidence type="ECO:0000313" key="7">
    <source>
        <dbReference type="EMBL" id="OIV99603.1"/>
    </source>
</evidence>
<comment type="subcellular location">
    <subcellularLocation>
        <location evidence="1">Membrane</location>
        <topology evidence="1">Multi-pass membrane protein</topology>
    </subcellularLocation>
</comment>
<comment type="similarity">
    <text evidence="5">Belongs to the MIP/aquaporin (TC 1.A.8) family.</text>
</comment>
<dbReference type="EMBL" id="CM007373">
    <property type="protein sequence ID" value="OIV99603.1"/>
    <property type="molecule type" value="Genomic_DNA"/>
</dbReference>
<feature type="transmembrane region" description="Helical" evidence="6">
    <location>
        <begin position="174"/>
        <end position="193"/>
    </location>
</feature>
<dbReference type="Gramene" id="OIV99603">
    <property type="protein sequence ID" value="OIV99603"/>
    <property type="gene ID" value="TanjilG_17413"/>
</dbReference>
<keyword evidence="2 5" id="KW-0812">Transmembrane</keyword>
<evidence type="ECO:0000256" key="5">
    <source>
        <dbReference type="RuleBase" id="RU000477"/>
    </source>
</evidence>
<evidence type="ECO:0000256" key="6">
    <source>
        <dbReference type="SAM" id="Phobius"/>
    </source>
</evidence>
<keyword evidence="5" id="KW-0813">Transport</keyword>
<protein>
    <recommendedName>
        <fullName evidence="9">Aquaporin</fullName>
    </recommendedName>
</protein>
<evidence type="ECO:0000313" key="8">
    <source>
        <dbReference type="Proteomes" id="UP000188354"/>
    </source>
</evidence>
<dbReference type="PANTHER" id="PTHR47002:SF6">
    <property type="entry name" value="X INTRINSIC PROTEIN"/>
    <property type="match status" value="1"/>
</dbReference>
<dbReference type="InterPro" id="IPR000425">
    <property type="entry name" value="MIP"/>
</dbReference>
<gene>
    <name evidence="7" type="ORF">TanjilG_17413</name>
</gene>
<dbReference type="GO" id="GO:0015267">
    <property type="term" value="F:channel activity"/>
    <property type="evidence" value="ECO:0007669"/>
    <property type="project" value="InterPro"/>
</dbReference>
<feature type="transmembrane region" description="Helical" evidence="6">
    <location>
        <begin position="122"/>
        <end position="140"/>
    </location>
</feature>
<proteinExistence type="inferred from homology"/>
<dbReference type="STRING" id="3871.A0A4P1R1D9"/>
<evidence type="ECO:0000256" key="3">
    <source>
        <dbReference type="ARBA" id="ARBA00022989"/>
    </source>
</evidence>
<dbReference type="GO" id="GO:0016020">
    <property type="term" value="C:membrane"/>
    <property type="evidence" value="ECO:0007669"/>
    <property type="project" value="UniProtKB-SubCell"/>
</dbReference>
<keyword evidence="4 6" id="KW-0472">Membrane</keyword>
<dbReference type="KEGG" id="lang:109325087"/>
<dbReference type="OrthoDB" id="3222at2759"/>
<dbReference type="PRINTS" id="PR00783">
    <property type="entry name" value="MINTRINSICP"/>
</dbReference>
<evidence type="ECO:0008006" key="9">
    <source>
        <dbReference type="Google" id="ProtNLM"/>
    </source>
</evidence>
<evidence type="ECO:0000256" key="4">
    <source>
        <dbReference type="ARBA" id="ARBA00023136"/>
    </source>
</evidence>
<evidence type="ECO:0000256" key="1">
    <source>
        <dbReference type="ARBA" id="ARBA00004141"/>
    </source>
</evidence>